<keyword evidence="2" id="KW-0520">NAD</keyword>
<dbReference type="SUPFAM" id="SSF52467">
    <property type="entry name" value="DHS-like NAD/FAD-binding domain"/>
    <property type="match status" value="1"/>
</dbReference>
<protein>
    <recommendedName>
        <fullName evidence="4">Deacetylase sirtuin-type domain-containing protein</fullName>
    </recommendedName>
</protein>
<comment type="caution">
    <text evidence="3">Lacks conserved residue(s) required for the propagation of feature annotation.</text>
</comment>
<proteinExistence type="predicted"/>
<dbReference type="InterPro" id="IPR026590">
    <property type="entry name" value="Ssirtuin_cat_dom"/>
</dbReference>
<dbReference type="PANTHER" id="PTHR11085:SF10">
    <property type="entry name" value="NAD-DEPENDENT PROTEIN DEACYLASE SIRTUIN-5, MITOCHONDRIAL-RELATED"/>
    <property type="match status" value="1"/>
</dbReference>
<evidence type="ECO:0000313" key="6">
    <source>
        <dbReference type="Proteomes" id="UP001642484"/>
    </source>
</evidence>
<evidence type="ECO:0000256" key="1">
    <source>
        <dbReference type="ARBA" id="ARBA00022679"/>
    </source>
</evidence>
<dbReference type="InterPro" id="IPR029035">
    <property type="entry name" value="DHS-like_NAD/FAD-binding_dom"/>
</dbReference>
<evidence type="ECO:0000256" key="2">
    <source>
        <dbReference type="ARBA" id="ARBA00023027"/>
    </source>
</evidence>
<dbReference type="EMBL" id="CAXAMN010023584">
    <property type="protein sequence ID" value="CAK9078767.1"/>
    <property type="molecule type" value="Genomic_DNA"/>
</dbReference>
<dbReference type="Pfam" id="PF02146">
    <property type="entry name" value="SIR2"/>
    <property type="match status" value="1"/>
</dbReference>
<sequence>MSMEAPWRSTLGAQRSKSPYWYDTDEIPMLQIPGMGQEGILPDSCHCFHLGWGIDLAASGLVLLAKRGCFGAASLDSRLQCAYRTFTRWCSENKKTTGVSWWSVKKLDMSSQNDWPTSLGSANSKAYDTALVLQWMESFLDGVDCSNDEFLQGFRFAVATSNLFFRSIFSRHRARASFRLGKPPVVERRIAAMGGFLSRAELADPMRRGYDLERSLQAAADVIAKSSSMTAFTGAGISVESGIPDFRSPGGLWSKYDPRIYCEYNHFCEQPHLFWQMGRELALEVHLANQGELHLQEGLKEAEPNAAHRALVELESMGKLDTVITQNIDSLHQRAGSSKVIEIHGTMATAHCMDSRKKVKQSEILRQWVASREGKPDSTLRSDITTDRWVPRHPETNGVLKPDITMFGEALPAGALAASWGVVLGSPVCLVVGTGLNVAPANMVPGLVKWRFGTLIILNKDTSGASDAHIFLQGSAGEILPRLVQEVRKKMGLPPSEGVTNSAESSSRM</sequence>
<organism evidence="5 6">
    <name type="scientific">Durusdinium trenchii</name>
    <dbReference type="NCBI Taxonomy" id="1381693"/>
    <lineage>
        <taxon>Eukaryota</taxon>
        <taxon>Sar</taxon>
        <taxon>Alveolata</taxon>
        <taxon>Dinophyceae</taxon>
        <taxon>Suessiales</taxon>
        <taxon>Symbiodiniaceae</taxon>
        <taxon>Durusdinium</taxon>
    </lineage>
</organism>
<gene>
    <name evidence="5" type="ORF">CCMP2556_LOCUS38832</name>
</gene>
<evidence type="ECO:0000313" key="5">
    <source>
        <dbReference type="EMBL" id="CAK9078767.1"/>
    </source>
</evidence>
<dbReference type="Gene3D" id="3.30.1600.10">
    <property type="entry name" value="SIR2/SIRT2 'Small Domain"/>
    <property type="match status" value="1"/>
</dbReference>
<dbReference type="PROSITE" id="PS50305">
    <property type="entry name" value="SIRTUIN"/>
    <property type="match status" value="1"/>
</dbReference>
<keyword evidence="6" id="KW-1185">Reference proteome</keyword>
<name>A0ABP0PTV4_9DINO</name>
<reference evidence="5 6" key="1">
    <citation type="submission" date="2024-02" db="EMBL/GenBank/DDBJ databases">
        <authorList>
            <person name="Chen Y."/>
            <person name="Shah S."/>
            <person name="Dougan E. K."/>
            <person name="Thang M."/>
            <person name="Chan C."/>
        </authorList>
    </citation>
    <scope>NUCLEOTIDE SEQUENCE [LARGE SCALE GENOMIC DNA]</scope>
</reference>
<dbReference type="Proteomes" id="UP001642484">
    <property type="component" value="Unassembled WGS sequence"/>
</dbReference>
<evidence type="ECO:0000256" key="3">
    <source>
        <dbReference type="PROSITE-ProRule" id="PRU00236"/>
    </source>
</evidence>
<dbReference type="Gene3D" id="3.40.50.1220">
    <property type="entry name" value="TPP-binding domain"/>
    <property type="match status" value="1"/>
</dbReference>
<dbReference type="InterPro" id="IPR050134">
    <property type="entry name" value="NAD-dep_sirtuin_deacylases"/>
</dbReference>
<dbReference type="InterPro" id="IPR026591">
    <property type="entry name" value="Sirtuin_cat_small_dom_sf"/>
</dbReference>
<evidence type="ECO:0000259" key="4">
    <source>
        <dbReference type="PROSITE" id="PS50305"/>
    </source>
</evidence>
<accession>A0ABP0PTV4</accession>
<feature type="domain" description="Deacetylase sirtuin-type" evidence="4">
    <location>
        <begin position="209"/>
        <end position="490"/>
    </location>
</feature>
<dbReference type="PANTHER" id="PTHR11085">
    <property type="entry name" value="NAD-DEPENDENT PROTEIN DEACYLASE SIRTUIN-5, MITOCHONDRIAL-RELATED"/>
    <property type="match status" value="1"/>
</dbReference>
<dbReference type="InterPro" id="IPR003000">
    <property type="entry name" value="Sirtuin"/>
</dbReference>
<keyword evidence="1" id="KW-0808">Transferase</keyword>
<comment type="caution">
    <text evidence="5">The sequence shown here is derived from an EMBL/GenBank/DDBJ whole genome shotgun (WGS) entry which is preliminary data.</text>
</comment>